<keyword evidence="1" id="KW-0418">Kinase</keyword>
<evidence type="ECO:0000313" key="2">
    <source>
        <dbReference type="Proteomes" id="UP000189627"/>
    </source>
</evidence>
<name>A0A1U9UJ52_CUPNE</name>
<dbReference type="Gene3D" id="3.40.1480.10">
    <property type="entry name" value="MOFRL domain"/>
    <property type="match status" value="1"/>
</dbReference>
<dbReference type="Proteomes" id="UP000189627">
    <property type="component" value="Chromosome 1"/>
</dbReference>
<dbReference type="GO" id="GO:0016301">
    <property type="term" value="F:kinase activity"/>
    <property type="evidence" value="ECO:0007669"/>
    <property type="project" value="UniProtKB-KW"/>
</dbReference>
<organism evidence="1 2">
    <name type="scientific">Cupriavidus necator</name>
    <name type="common">Alcaligenes eutrophus</name>
    <name type="synonym">Ralstonia eutropha</name>
    <dbReference type="NCBI Taxonomy" id="106590"/>
    <lineage>
        <taxon>Bacteria</taxon>
        <taxon>Pseudomonadati</taxon>
        <taxon>Pseudomonadota</taxon>
        <taxon>Betaproteobacteria</taxon>
        <taxon>Burkholderiales</taxon>
        <taxon>Burkholderiaceae</taxon>
        <taxon>Cupriavidus</taxon>
    </lineage>
</organism>
<reference evidence="2" key="1">
    <citation type="submission" date="2017-02" db="EMBL/GenBank/DDBJ databases">
        <title>Complete genome sequence of Cupriavidus necator strain NH9, a 3-chlorobenzoate degrader.</title>
        <authorList>
            <person name="Moriuchi R."/>
            <person name="Dohra H."/>
            <person name="Ogawa N."/>
        </authorList>
    </citation>
    <scope>NUCLEOTIDE SEQUENCE [LARGE SCALE GENOMIC DNA]</scope>
    <source>
        <strain evidence="2">NH9</strain>
    </source>
</reference>
<dbReference type="EMBL" id="CP017757">
    <property type="protein sequence ID" value="AQV92846.1"/>
    <property type="molecule type" value="Genomic_DNA"/>
</dbReference>
<sequence length="95" mass="10300">MSAADPLRIVNTVTGEAREVARVYAALVREIRAYNAPFAAPVVLISEGERTVTLPAGAAPAGRARRLGPVRRHRRLVVTGPTRTNVNDYRAILIL</sequence>
<keyword evidence="1" id="KW-0808">Transferase</keyword>
<dbReference type="InterPro" id="IPR037035">
    <property type="entry name" value="GK-like_C_sf"/>
</dbReference>
<dbReference type="AlphaFoldDB" id="A0A1U9UJ52"/>
<proteinExistence type="predicted"/>
<dbReference type="KEGG" id="cuh:BJN34_02930"/>
<accession>A0A1U9UJ52</accession>
<gene>
    <name evidence="1" type="ORF">BJN34_02930</name>
</gene>
<protein>
    <submittedName>
        <fullName evidence="1">Glycerate kinase</fullName>
    </submittedName>
</protein>
<evidence type="ECO:0000313" key="1">
    <source>
        <dbReference type="EMBL" id="AQV92846.1"/>
    </source>
</evidence>
<dbReference type="SUPFAM" id="SSF82544">
    <property type="entry name" value="GckA/TtuD-like"/>
    <property type="match status" value="1"/>
</dbReference>